<sequence length="597" mass="66692">MKPIVYFLKQIHTYSGKIIYFNLLAMAGIGLLEGVGILLLVPLISMSGIVDMGASEIPVLGMFNFLEGIPASTGLPMILGIYLLIVISQNIVKRQLSVKNTILQQGFLRYMRVQTYQSLLRANWDFFIRNRKSDLINVLTAEIARSSAGAHSVLQFIASIAFSMIQIVLAFILSPSITAFVLLCGLVLIFFNRKFLKRSLALGSRNYELGREYIAGITDQLNGIKDIKSNTLEESRLKWYGVITKNMQNEQVEYTRLKSTSQLYYKVASALIIAVFIYFALIMFNAQAAQLLLVIAIFSRLWPRVAGIQATLEQIATTIPSFQVVKSLQHECEVAREYTSQAFDNNRLDVMKSIQCQNVSFRYSQNKSNYALRDVYITIPANQMTAFVGPSGAGKSTLIDILMGLNQPEEGKVYIDGNVLTTDKLLSLRRAISYVPQDPFLFNTSIRENLQLVKTDATEVEMWEALEFSSALGFVQNLPNGLDTVIGDRGIKLSGGERQRLVLARAILRKPSILVLDEATSALDTENEANIQQALERLKGKMTIIVIAHRLSTIKNADQVVVLDEGRVIQQGGFSQLSKERKSLFSNLLNRQTEALL</sequence>
<reference evidence="11 12" key="1">
    <citation type="journal article" date="2016" name="Int. J. Syst. Evol. Microbiol.">
        <title>Oceanobacillus halophilus sp. nov., a novel moderately halophilic bacterium from a hypersaline lake.</title>
        <authorList>
            <person name="Amoozegar M.A."/>
            <person name="Bagheri M."/>
            <person name="Makhdoumi A."/>
            <person name="Nikou M.M."/>
            <person name="Fazeli S.A.S."/>
            <person name="Schumann P."/>
            <person name="Sproer C."/>
            <person name="Sanchez-Porro C."/>
            <person name="Ventosa A."/>
        </authorList>
    </citation>
    <scope>NUCLEOTIDE SEQUENCE [LARGE SCALE GENOMIC DNA]</scope>
    <source>
        <strain evidence="11 12">DSM 23996</strain>
    </source>
</reference>
<dbReference type="PANTHER" id="PTHR24221">
    <property type="entry name" value="ATP-BINDING CASSETTE SUB-FAMILY B"/>
    <property type="match status" value="1"/>
</dbReference>
<dbReference type="Gene3D" id="1.20.1560.10">
    <property type="entry name" value="ABC transporter type 1, transmembrane domain"/>
    <property type="match status" value="1"/>
</dbReference>
<evidence type="ECO:0000256" key="3">
    <source>
        <dbReference type="ARBA" id="ARBA00022692"/>
    </source>
</evidence>
<keyword evidence="12" id="KW-1185">Reference proteome</keyword>
<dbReference type="PANTHER" id="PTHR24221:SF654">
    <property type="entry name" value="ATP-BINDING CASSETTE SUB-FAMILY B MEMBER 6"/>
    <property type="match status" value="1"/>
</dbReference>
<evidence type="ECO:0000256" key="2">
    <source>
        <dbReference type="ARBA" id="ARBA00005417"/>
    </source>
</evidence>
<dbReference type="PROSITE" id="PS50893">
    <property type="entry name" value="ABC_TRANSPORTER_2"/>
    <property type="match status" value="1"/>
</dbReference>
<dbReference type="AlphaFoldDB" id="A0A495A310"/>
<dbReference type="InterPro" id="IPR039421">
    <property type="entry name" value="Type_1_exporter"/>
</dbReference>
<dbReference type="InterPro" id="IPR017871">
    <property type="entry name" value="ABC_transporter-like_CS"/>
</dbReference>
<dbReference type="RefSeq" id="WP_121204206.1">
    <property type="nucleotide sequence ID" value="NZ_RBZP01000006.1"/>
</dbReference>
<keyword evidence="5 11" id="KW-0067">ATP-binding</keyword>
<dbReference type="GO" id="GO:0005886">
    <property type="term" value="C:plasma membrane"/>
    <property type="evidence" value="ECO:0007669"/>
    <property type="project" value="UniProtKB-SubCell"/>
</dbReference>
<feature type="transmembrane region" description="Helical" evidence="8">
    <location>
        <begin position="263"/>
        <end position="284"/>
    </location>
</feature>
<organism evidence="11 12">
    <name type="scientific">Oceanobacillus halophilus</name>
    <dbReference type="NCBI Taxonomy" id="930130"/>
    <lineage>
        <taxon>Bacteria</taxon>
        <taxon>Bacillati</taxon>
        <taxon>Bacillota</taxon>
        <taxon>Bacilli</taxon>
        <taxon>Bacillales</taxon>
        <taxon>Bacillaceae</taxon>
        <taxon>Oceanobacillus</taxon>
    </lineage>
</organism>
<dbReference type="FunFam" id="3.40.50.300:FF:000218">
    <property type="entry name" value="Multidrug ABC transporter ATP-binding protein"/>
    <property type="match status" value="1"/>
</dbReference>
<evidence type="ECO:0000256" key="7">
    <source>
        <dbReference type="ARBA" id="ARBA00023136"/>
    </source>
</evidence>
<proteinExistence type="inferred from homology"/>
<dbReference type="Pfam" id="PF00664">
    <property type="entry name" value="ABC_membrane"/>
    <property type="match status" value="1"/>
</dbReference>
<dbReference type="InterPro" id="IPR003439">
    <property type="entry name" value="ABC_transporter-like_ATP-bd"/>
</dbReference>
<evidence type="ECO:0000256" key="8">
    <source>
        <dbReference type="SAM" id="Phobius"/>
    </source>
</evidence>
<dbReference type="SUPFAM" id="SSF90123">
    <property type="entry name" value="ABC transporter transmembrane region"/>
    <property type="match status" value="1"/>
</dbReference>
<dbReference type="Gene3D" id="3.40.50.300">
    <property type="entry name" value="P-loop containing nucleotide triphosphate hydrolases"/>
    <property type="match status" value="1"/>
</dbReference>
<evidence type="ECO:0000313" key="11">
    <source>
        <dbReference type="EMBL" id="RKQ33474.1"/>
    </source>
</evidence>
<evidence type="ECO:0000313" key="12">
    <source>
        <dbReference type="Proteomes" id="UP000269301"/>
    </source>
</evidence>
<dbReference type="Pfam" id="PF00005">
    <property type="entry name" value="ABC_tran"/>
    <property type="match status" value="1"/>
</dbReference>
<feature type="domain" description="ABC transporter" evidence="9">
    <location>
        <begin position="354"/>
        <end position="590"/>
    </location>
</feature>
<comment type="caution">
    <text evidence="11">The sequence shown here is derived from an EMBL/GenBank/DDBJ whole genome shotgun (WGS) entry which is preliminary data.</text>
</comment>
<comment type="similarity">
    <text evidence="2">Belongs to the ABC transporter superfamily.</text>
</comment>
<evidence type="ECO:0000256" key="6">
    <source>
        <dbReference type="ARBA" id="ARBA00022989"/>
    </source>
</evidence>
<dbReference type="InterPro" id="IPR027417">
    <property type="entry name" value="P-loop_NTPase"/>
</dbReference>
<evidence type="ECO:0000256" key="1">
    <source>
        <dbReference type="ARBA" id="ARBA00004651"/>
    </source>
</evidence>
<evidence type="ECO:0000259" key="9">
    <source>
        <dbReference type="PROSITE" id="PS50893"/>
    </source>
</evidence>
<evidence type="ECO:0000256" key="4">
    <source>
        <dbReference type="ARBA" id="ARBA00022741"/>
    </source>
</evidence>
<name>A0A495A310_9BACI</name>
<dbReference type="GO" id="GO:0016887">
    <property type="term" value="F:ATP hydrolysis activity"/>
    <property type="evidence" value="ECO:0007669"/>
    <property type="project" value="InterPro"/>
</dbReference>
<keyword evidence="6 8" id="KW-1133">Transmembrane helix</keyword>
<dbReference type="Proteomes" id="UP000269301">
    <property type="component" value="Unassembled WGS sequence"/>
</dbReference>
<dbReference type="InterPro" id="IPR036640">
    <property type="entry name" value="ABC1_TM_sf"/>
</dbReference>
<dbReference type="GO" id="GO:0140359">
    <property type="term" value="F:ABC-type transporter activity"/>
    <property type="evidence" value="ECO:0007669"/>
    <property type="project" value="InterPro"/>
</dbReference>
<dbReference type="EMBL" id="RBZP01000006">
    <property type="protein sequence ID" value="RKQ33474.1"/>
    <property type="molecule type" value="Genomic_DNA"/>
</dbReference>
<keyword evidence="3 8" id="KW-0812">Transmembrane</keyword>
<keyword evidence="4" id="KW-0547">Nucleotide-binding</keyword>
<dbReference type="SUPFAM" id="SSF52540">
    <property type="entry name" value="P-loop containing nucleoside triphosphate hydrolases"/>
    <property type="match status" value="1"/>
</dbReference>
<dbReference type="InterPro" id="IPR003593">
    <property type="entry name" value="AAA+_ATPase"/>
</dbReference>
<gene>
    <name evidence="11" type="ORF">D8M06_09700</name>
</gene>
<dbReference type="PROSITE" id="PS00211">
    <property type="entry name" value="ABC_TRANSPORTER_1"/>
    <property type="match status" value="1"/>
</dbReference>
<feature type="transmembrane region" description="Helical" evidence="8">
    <location>
        <begin position="20"/>
        <end position="45"/>
    </location>
</feature>
<comment type="subcellular location">
    <subcellularLocation>
        <location evidence="1">Cell membrane</location>
        <topology evidence="1">Multi-pass membrane protein</topology>
    </subcellularLocation>
</comment>
<dbReference type="GO" id="GO:0005524">
    <property type="term" value="F:ATP binding"/>
    <property type="evidence" value="ECO:0007669"/>
    <property type="project" value="UniProtKB-KW"/>
</dbReference>
<protein>
    <submittedName>
        <fullName evidence="11">ABC transporter ATP-binding protein</fullName>
    </submittedName>
</protein>
<keyword evidence="7 8" id="KW-0472">Membrane</keyword>
<dbReference type="PROSITE" id="PS50929">
    <property type="entry name" value="ABC_TM1F"/>
    <property type="match status" value="1"/>
</dbReference>
<dbReference type="InterPro" id="IPR011527">
    <property type="entry name" value="ABC1_TM_dom"/>
</dbReference>
<evidence type="ECO:0000256" key="5">
    <source>
        <dbReference type="ARBA" id="ARBA00022840"/>
    </source>
</evidence>
<feature type="domain" description="ABC transmembrane type-1" evidence="10">
    <location>
        <begin position="23"/>
        <end position="317"/>
    </location>
</feature>
<accession>A0A495A310</accession>
<evidence type="ECO:0000259" key="10">
    <source>
        <dbReference type="PROSITE" id="PS50929"/>
    </source>
</evidence>
<dbReference type="OrthoDB" id="9770415at2"/>
<dbReference type="SMART" id="SM00382">
    <property type="entry name" value="AAA"/>
    <property type="match status" value="1"/>
</dbReference>
<feature type="transmembrane region" description="Helical" evidence="8">
    <location>
        <begin position="65"/>
        <end position="87"/>
    </location>
</feature>